<evidence type="ECO:0000256" key="2">
    <source>
        <dbReference type="ARBA" id="ARBA00022679"/>
    </source>
</evidence>
<feature type="active site" description="Proton donor" evidence="4">
    <location>
        <position position="198"/>
    </location>
</feature>
<comment type="function">
    <text evidence="4">Catalyzes the complicated ring closure reaction between the two acyclic compounds 1-deoxy-D-xylulose-5-phosphate (DXP) and 3-amino-2-oxopropyl phosphate (1-amino-acetone-3-phosphate or AAP) to form pyridoxine 5'-phosphate (PNP) and inorganic phosphate.</text>
</comment>
<dbReference type="InterPro" id="IPR013785">
    <property type="entry name" value="Aldolase_TIM"/>
</dbReference>
<keyword evidence="3 4" id="KW-0664">Pyridoxine biosynthesis</keyword>
<name>A0ABW5E4H4_9BACT</name>
<dbReference type="EC" id="2.6.99.2" evidence="4 5"/>
<comment type="pathway">
    <text evidence="4">Cofactor biosynthesis; pyridoxine 5'-phosphate biosynthesis; pyridoxine 5'-phosphate from D-erythrose 4-phosphate: step 5/5.</text>
</comment>
<keyword evidence="2 4" id="KW-0808">Transferase</keyword>
<dbReference type="RefSeq" id="WP_377093489.1">
    <property type="nucleotide sequence ID" value="NZ_JBHSJM010000001.1"/>
</dbReference>
<protein>
    <recommendedName>
        <fullName evidence="4 5">Pyridoxine 5'-phosphate synthase</fullName>
        <shortName evidence="4">PNP synthase</shortName>
        <ecNumber evidence="4 5">2.6.99.2</ecNumber>
    </recommendedName>
</protein>
<dbReference type="Pfam" id="PF03740">
    <property type="entry name" value="PdxJ"/>
    <property type="match status" value="1"/>
</dbReference>
<organism evidence="6 7">
    <name type="scientific">Rubritalea spongiae</name>
    <dbReference type="NCBI Taxonomy" id="430797"/>
    <lineage>
        <taxon>Bacteria</taxon>
        <taxon>Pseudomonadati</taxon>
        <taxon>Verrucomicrobiota</taxon>
        <taxon>Verrucomicrobiia</taxon>
        <taxon>Verrucomicrobiales</taxon>
        <taxon>Rubritaleaceae</taxon>
        <taxon>Rubritalea</taxon>
    </lineage>
</organism>
<dbReference type="NCBIfam" id="TIGR00559">
    <property type="entry name" value="pdxJ"/>
    <property type="match status" value="1"/>
</dbReference>
<keyword evidence="1 4" id="KW-0963">Cytoplasm</keyword>
<feature type="binding site" evidence="4">
    <location>
        <begin position="220"/>
        <end position="221"/>
    </location>
    <ligand>
        <name>3-amino-2-oxopropyl phosphate</name>
        <dbReference type="ChEBI" id="CHEBI:57279"/>
    </ligand>
</feature>
<evidence type="ECO:0000256" key="5">
    <source>
        <dbReference type="NCBIfam" id="TIGR00559"/>
    </source>
</evidence>
<dbReference type="EMBL" id="JBHUJC010000042">
    <property type="protein sequence ID" value="MFD2277531.1"/>
    <property type="molecule type" value="Genomic_DNA"/>
</dbReference>
<dbReference type="HAMAP" id="MF_00279">
    <property type="entry name" value="PdxJ"/>
    <property type="match status" value="1"/>
</dbReference>
<dbReference type="Proteomes" id="UP001597297">
    <property type="component" value="Unassembled WGS sequence"/>
</dbReference>
<evidence type="ECO:0000256" key="1">
    <source>
        <dbReference type="ARBA" id="ARBA00022490"/>
    </source>
</evidence>
<dbReference type="CDD" id="cd00003">
    <property type="entry name" value="PNPsynthase"/>
    <property type="match status" value="1"/>
</dbReference>
<feature type="site" description="Transition state stabilizer" evidence="4">
    <location>
        <position position="159"/>
    </location>
</feature>
<dbReference type="InterPro" id="IPR036130">
    <property type="entry name" value="Pyridoxine-5'_phos_synth"/>
</dbReference>
<comment type="subunit">
    <text evidence="4">Homooctamer; tetramer of dimers.</text>
</comment>
<dbReference type="PANTHER" id="PTHR30456:SF0">
    <property type="entry name" value="PYRIDOXINE 5'-PHOSPHATE SYNTHASE"/>
    <property type="match status" value="1"/>
</dbReference>
<comment type="catalytic activity">
    <reaction evidence="4">
        <text>3-amino-2-oxopropyl phosphate + 1-deoxy-D-xylulose 5-phosphate = pyridoxine 5'-phosphate + phosphate + 2 H2O + H(+)</text>
        <dbReference type="Rhea" id="RHEA:15265"/>
        <dbReference type="ChEBI" id="CHEBI:15377"/>
        <dbReference type="ChEBI" id="CHEBI:15378"/>
        <dbReference type="ChEBI" id="CHEBI:43474"/>
        <dbReference type="ChEBI" id="CHEBI:57279"/>
        <dbReference type="ChEBI" id="CHEBI:57792"/>
        <dbReference type="ChEBI" id="CHEBI:58589"/>
        <dbReference type="EC" id="2.6.99.2"/>
    </reaction>
</comment>
<evidence type="ECO:0000256" key="3">
    <source>
        <dbReference type="ARBA" id="ARBA00023096"/>
    </source>
</evidence>
<dbReference type="Gene3D" id="3.20.20.70">
    <property type="entry name" value="Aldolase class I"/>
    <property type="match status" value="1"/>
</dbReference>
<feature type="binding site" evidence="4">
    <location>
        <position position="58"/>
    </location>
    <ligand>
        <name>1-deoxy-D-xylulose 5-phosphate</name>
        <dbReference type="ChEBI" id="CHEBI:57792"/>
    </ligand>
</feature>
<comment type="caution">
    <text evidence="6">The sequence shown here is derived from an EMBL/GenBank/DDBJ whole genome shotgun (WGS) entry which is preliminary data.</text>
</comment>
<comment type="subcellular location">
    <subcellularLocation>
        <location evidence="4">Cytoplasm</location>
    </subcellularLocation>
</comment>
<feature type="active site" description="Proton acceptor" evidence="4">
    <location>
        <position position="78"/>
    </location>
</feature>
<dbReference type="NCBIfam" id="NF003625">
    <property type="entry name" value="PRK05265.1-3"/>
    <property type="match status" value="1"/>
</dbReference>
<dbReference type="PANTHER" id="PTHR30456">
    <property type="entry name" value="PYRIDOXINE 5'-PHOSPHATE SYNTHASE"/>
    <property type="match status" value="1"/>
</dbReference>
<feature type="binding site" evidence="4">
    <location>
        <position position="19"/>
    </location>
    <ligand>
        <name>3-amino-2-oxopropyl phosphate</name>
        <dbReference type="ChEBI" id="CHEBI:57279"/>
    </ligand>
</feature>
<keyword evidence="7" id="KW-1185">Reference proteome</keyword>
<comment type="similarity">
    <text evidence="4">Belongs to the PNP synthase family.</text>
</comment>
<dbReference type="SUPFAM" id="SSF63892">
    <property type="entry name" value="Pyridoxine 5'-phosphate synthase"/>
    <property type="match status" value="1"/>
</dbReference>
<feature type="binding site" evidence="4">
    <location>
        <position position="199"/>
    </location>
    <ligand>
        <name>3-amino-2-oxopropyl phosphate</name>
        <dbReference type="ChEBI" id="CHEBI:57279"/>
    </ligand>
</feature>
<feature type="binding site" evidence="4">
    <location>
        <position position="53"/>
    </location>
    <ligand>
        <name>1-deoxy-D-xylulose 5-phosphate</name>
        <dbReference type="ChEBI" id="CHEBI:57792"/>
    </ligand>
</feature>
<dbReference type="InterPro" id="IPR004569">
    <property type="entry name" value="PyrdxlP_synth_PdxJ"/>
</dbReference>
<dbReference type="GO" id="GO:0033856">
    <property type="term" value="F:pyridoxine 5'-phosphate synthase activity"/>
    <property type="evidence" value="ECO:0007669"/>
    <property type="project" value="UniProtKB-EC"/>
</dbReference>
<accession>A0ABW5E4H4</accession>
<evidence type="ECO:0000313" key="7">
    <source>
        <dbReference type="Proteomes" id="UP001597297"/>
    </source>
</evidence>
<feature type="binding site" evidence="4">
    <location>
        <begin position="10"/>
        <end position="11"/>
    </location>
    <ligand>
        <name>1-deoxy-D-xylulose 5-phosphate</name>
        <dbReference type="ChEBI" id="CHEBI:57792"/>
    </ligand>
</feature>
<feature type="binding site" evidence="4">
    <location>
        <position position="8"/>
    </location>
    <ligand>
        <name>3-amino-2-oxopropyl phosphate</name>
        <dbReference type="ChEBI" id="CHEBI:57279"/>
    </ligand>
</feature>
<reference evidence="7" key="1">
    <citation type="journal article" date="2019" name="Int. J. Syst. Evol. Microbiol.">
        <title>The Global Catalogue of Microorganisms (GCM) 10K type strain sequencing project: providing services to taxonomists for standard genome sequencing and annotation.</title>
        <authorList>
            <consortium name="The Broad Institute Genomics Platform"/>
            <consortium name="The Broad Institute Genome Sequencing Center for Infectious Disease"/>
            <person name="Wu L."/>
            <person name="Ma J."/>
        </authorList>
    </citation>
    <scope>NUCLEOTIDE SEQUENCE [LARGE SCALE GENOMIC DNA]</scope>
    <source>
        <strain evidence="7">JCM 16545</strain>
    </source>
</reference>
<gene>
    <name evidence="4" type="primary">pdxJ</name>
    <name evidence="6" type="ORF">ACFSQZ_13730</name>
</gene>
<feature type="active site" description="Proton acceptor" evidence="4">
    <location>
        <position position="51"/>
    </location>
</feature>
<dbReference type="NCBIfam" id="NF003627">
    <property type="entry name" value="PRK05265.1-5"/>
    <property type="match status" value="1"/>
</dbReference>
<feature type="binding site" evidence="4">
    <location>
        <position position="108"/>
    </location>
    <ligand>
        <name>1-deoxy-D-xylulose 5-phosphate</name>
        <dbReference type="ChEBI" id="CHEBI:57792"/>
    </ligand>
</feature>
<evidence type="ECO:0000256" key="4">
    <source>
        <dbReference type="HAMAP-Rule" id="MF_00279"/>
    </source>
</evidence>
<proteinExistence type="inferred from homology"/>
<evidence type="ECO:0000313" key="6">
    <source>
        <dbReference type="EMBL" id="MFD2277531.1"/>
    </source>
</evidence>
<sequence>MSLLLGVNIDHVATLRQARYALLPDSPNAEPSPVGVVEDAKAGGADSITIHVRVDRRHMQDADAFAVKEQCDLPLNLEMGNTAEILELALKIQPDFVCLVPETREEVTTEGGLDVAGLFDKLKPTVEALQAAGVKISMFIDPDVEQVEASARIGAEMVELHTGCFANAFDEQRKKEIDRLTKAAVKGKELGVQVNAGHGINYTNIVDLYDVPHFVEFNIGHSIVARSVKVGFQQAVAEMVELMKGYRG</sequence>